<name>A0A563VUG4_9CYAN</name>
<evidence type="ECO:0000313" key="1">
    <source>
        <dbReference type="EMBL" id="VEP15112.1"/>
    </source>
</evidence>
<keyword evidence="2" id="KW-1185">Reference proteome</keyword>
<protein>
    <submittedName>
        <fullName evidence="1">Uncharacterized protein</fullName>
    </submittedName>
</protein>
<accession>A0A563VUG4</accession>
<dbReference type="EMBL" id="CAACVJ010000235">
    <property type="protein sequence ID" value="VEP15112.1"/>
    <property type="molecule type" value="Genomic_DNA"/>
</dbReference>
<reference evidence="1 2" key="1">
    <citation type="submission" date="2019-01" db="EMBL/GenBank/DDBJ databases">
        <authorList>
            <person name="Brito A."/>
        </authorList>
    </citation>
    <scope>NUCLEOTIDE SEQUENCE [LARGE SCALE GENOMIC DNA]</scope>
    <source>
        <strain evidence="1">1</strain>
    </source>
</reference>
<organism evidence="1 2">
    <name type="scientific">Hyella patelloides LEGE 07179</name>
    <dbReference type="NCBI Taxonomy" id="945734"/>
    <lineage>
        <taxon>Bacteria</taxon>
        <taxon>Bacillati</taxon>
        <taxon>Cyanobacteriota</taxon>
        <taxon>Cyanophyceae</taxon>
        <taxon>Pleurocapsales</taxon>
        <taxon>Hyellaceae</taxon>
        <taxon>Hyella</taxon>
    </lineage>
</organism>
<dbReference type="AlphaFoldDB" id="A0A563VUG4"/>
<sequence length="48" mass="5680">MLLTLFYEVNNNTFCSDYFAPDSETNHKKDIKYTLRIGFSTNKKSDRL</sequence>
<proteinExistence type="predicted"/>
<evidence type="ECO:0000313" key="2">
    <source>
        <dbReference type="Proteomes" id="UP000320055"/>
    </source>
</evidence>
<dbReference type="Proteomes" id="UP000320055">
    <property type="component" value="Unassembled WGS sequence"/>
</dbReference>
<gene>
    <name evidence="1" type="ORF">H1P_310013</name>
</gene>